<dbReference type="EMBL" id="JACCKB010000005">
    <property type="protein sequence ID" value="NYZ65396.1"/>
    <property type="molecule type" value="Genomic_DNA"/>
</dbReference>
<comment type="caution">
    <text evidence="4">The sequence shown here is derived from an EMBL/GenBank/DDBJ whole genome shotgun (WGS) entry which is preliminary data.</text>
</comment>
<evidence type="ECO:0000313" key="5">
    <source>
        <dbReference type="Proteomes" id="UP000569732"/>
    </source>
</evidence>
<dbReference type="GO" id="GO:0046690">
    <property type="term" value="P:response to tellurium ion"/>
    <property type="evidence" value="ECO:0007669"/>
    <property type="project" value="UniProtKB-KW"/>
</dbReference>
<dbReference type="RefSeq" id="WP_180567431.1">
    <property type="nucleotide sequence ID" value="NZ_JACCKB010000005.1"/>
</dbReference>
<proteinExistence type="inferred from homology"/>
<comment type="similarity">
    <text evidence="1">Belongs to the CAPAB/TerDEXZ family.</text>
</comment>
<sequence>MAISLLKGGRVNLEKEAPGMTKMHVGLGWDVRATDGAAFDLDASLLMVNNEGKGIGEGGFVFYNSTKSACGSIQHMGDNLTGAGEGDDEVIKVTLPSIPAEVEKLVVVVTIHNAEERKQNFGLVENAFIRILNDDNQQEVVRYDLTEDYSTETSLIFGEIYKKDSEWRFVAKGDGFAGGLSAFLQTYGLA</sequence>
<name>A0A853IDA6_9GAMM</name>
<dbReference type="CDD" id="cd06974">
    <property type="entry name" value="TerD_like"/>
    <property type="match status" value="1"/>
</dbReference>
<keyword evidence="2" id="KW-0778">Tellurium resistance</keyword>
<evidence type="ECO:0000313" key="4">
    <source>
        <dbReference type="EMBL" id="NYZ65396.1"/>
    </source>
</evidence>
<reference evidence="4 5" key="1">
    <citation type="submission" date="2020-07" db="EMBL/GenBank/DDBJ databases">
        <title>Endozoicomonas sp. nov., isolated from sediment.</title>
        <authorList>
            <person name="Gu T."/>
        </authorList>
    </citation>
    <scope>NUCLEOTIDE SEQUENCE [LARGE SCALE GENOMIC DNA]</scope>
    <source>
        <strain evidence="4 5">SM1973</strain>
    </source>
</reference>
<evidence type="ECO:0000256" key="2">
    <source>
        <dbReference type="ARBA" id="ARBA00022686"/>
    </source>
</evidence>
<accession>A0A853IDA6</accession>
<evidence type="ECO:0000256" key="1">
    <source>
        <dbReference type="ARBA" id="ARBA00008775"/>
    </source>
</evidence>
<dbReference type="Proteomes" id="UP000569732">
    <property type="component" value="Unassembled WGS sequence"/>
</dbReference>
<keyword evidence="5" id="KW-1185">Reference proteome</keyword>
<feature type="domain" description="TerD" evidence="3">
    <location>
        <begin position="1"/>
        <end position="187"/>
    </location>
</feature>
<dbReference type="PANTHER" id="PTHR32097">
    <property type="entry name" value="CAMP-BINDING PROTEIN 1-RELATED"/>
    <property type="match status" value="1"/>
</dbReference>
<evidence type="ECO:0000259" key="3">
    <source>
        <dbReference type="Pfam" id="PF02342"/>
    </source>
</evidence>
<dbReference type="InterPro" id="IPR003325">
    <property type="entry name" value="TerD"/>
</dbReference>
<dbReference type="Gene3D" id="2.60.60.30">
    <property type="entry name" value="sav2460 like domains"/>
    <property type="match status" value="1"/>
</dbReference>
<organism evidence="4 5">
    <name type="scientific">Spartinivicinus marinus</name>
    <dbReference type="NCBI Taxonomy" id="2994442"/>
    <lineage>
        <taxon>Bacteria</taxon>
        <taxon>Pseudomonadati</taxon>
        <taxon>Pseudomonadota</taxon>
        <taxon>Gammaproteobacteria</taxon>
        <taxon>Oceanospirillales</taxon>
        <taxon>Zooshikellaceae</taxon>
        <taxon>Spartinivicinus</taxon>
    </lineage>
</organism>
<dbReference type="PANTHER" id="PTHR32097:SF4">
    <property type="entry name" value="GENERAL STRESS PROTEIN 16U"/>
    <property type="match status" value="1"/>
</dbReference>
<gene>
    <name evidence="4" type="ORF">H0A36_05190</name>
</gene>
<protein>
    <submittedName>
        <fullName evidence="4">TerD family protein</fullName>
    </submittedName>
</protein>
<dbReference type="Pfam" id="PF02342">
    <property type="entry name" value="TerD"/>
    <property type="match status" value="1"/>
</dbReference>
<dbReference type="InterPro" id="IPR051324">
    <property type="entry name" value="Stress/Tellurium_Resist"/>
</dbReference>
<dbReference type="AlphaFoldDB" id="A0A853IDA6"/>